<feature type="domain" description="DUF7703" evidence="2">
    <location>
        <begin position="18"/>
        <end position="250"/>
    </location>
</feature>
<gene>
    <name evidence="3" type="ORF">T440DRAFT_290785</name>
</gene>
<proteinExistence type="predicted"/>
<evidence type="ECO:0000259" key="2">
    <source>
        <dbReference type="Pfam" id="PF24802"/>
    </source>
</evidence>
<feature type="transmembrane region" description="Helical" evidence="1">
    <location>
        <begin position="20"/>
        <end position="44"/>
    </location>
</feature>
<feature type="transmembrane region" description="Helical" evidence="1">
    <location>
        <begin position="201"/>
        <end position="228"/>
    </location>
</feature>
<feature type="transmembrane region" description="Helical" evidence="1">
    <location>
        <begin position="118"/>
        <end position="140"/>
    </location>
</feature>
<dbReference type="Pfam" id="PF24802">
    <property type="entry name" value="DUF7703"/>
    <property type="match status" value="1"/>
</dbReference>
<dbReference type="OrthoDB" id="405906at2759"/>
<keyword evidence="1" id="KW-1133">Transmembrane helix</keyword>
<keyword evidence="1" id="KW-0472">Membrane</keyword>
<keyword evidence="4" id="KW-1185">Reference proteome</keyword>
<feature type="transmembrane region" description="Helical" evidence="1">
    <location>
        <begin position="51"/>
        <end position="74"/>
    </location>
</feature>
<dbReference type="InterPro" id="IPR056120">
    <property type="entry name" value="DUF7703"/>
</dbReference>
<evidence type="ECO:0000256" key="1">
    <source>
        <dbReference type="SAM" id="Phobius"/>
    </source>
</evidence>
<organism evidence="3 4">
    <name type="scientific">Plenodomus tracheiphilus IPT5</name>
    <dbReference type="NCBI Taxonomy" id="1408161"/>
    <lineage>
        <taxon>Eukaryota</taxon>
        <taxon>Fungi</taxon>
        <taxon>Dikarya</taxon>
        <taxon>Ascomycota</taxon>
        <taxon>Pezizomycotina</taxon>
        <taxon>Dothideomycetes</taxon>
        <taxon>Pleosporomycetidae</taxon>
        <taxon>Pleosporales</taxon>
        <taxon>Pleosporineae</taxon>
        <taxon>Leptosphaeriaceae</taxon>
        <taxon>Plenodomus</taxon>
    </lineage>
</organism>
<sequence length="359" mass="40499">MAFINGSLAIGPLGSTLEVVTFVALTGMAWFNGAELLCTIFLTFKIWSGKYFYCLVTATFGVLIYQINVFLMIFSTHLNAHGIIACVGIGWSAMVTGQSLVLWSRLHLVCRNEWHLRIILYMIVINGVSMHGPQFVFSLLAVKNNATDPTYKPFEIMEKIAVAILTTQEMIISIVYLISAVRILRFSESVQRKGNRRRIKLLFLANVAIICIDICTVTLEYMAFWGLWCSFKGFGYSVKLKIEFAILFQLRDSVKGSRNMESYDIHISSKPSGVLLRGGSDLKVGQPSRLSTKRHTFEQIVEARHIQKTTEINVRHDRCNSVAHHTERLSVDQRGNAPSTTSEPSSEIEFATRAIEPWY</sequence>
<keyword evidence="1" id="KW-0812">Transmembrane</keyword>
<dbReference type="Proteomes" id="UP000799423">
    <property type="component" value="Unassembled WGS sequence"/>
</dbReference>
<accession>A0A6A7BF01</accession>
<feature type="transmembrane region" description="Helical" evidence="1">
    <location>
        <begin position="80"/>
        <end position="106"/>
    </location>
</feature>
<dbReference type="PANTHER" id="PTHR37013">
    <property type="entry name" value="INTEGRAL MEMBRANE PROTEIN (AFU_ORTHOLOGUE AFUA_1G05950)-RELATED"/>
    <property type="match status" value="1"/>
</dbReference>
<protein>
    <recommendedName>
        <fullName evidence="2">DUF7703 domain-containing protein</fullName>
    </recommendedName>
</protein>
<feature type="transmembrane region" description="Helical" evidence="1">
    <location>
        <begin position="160"/>
        <end position="181"/>
    </location>
</feature>
<dbReference type="AlphaFoldDB" id="A0A6A7BF01"/>
<reference evidence="3" key="1">
    <citation type="submission" date="2020-01" db="EMBL/GenBank/DDBJ databases">
        <authorList>
            <consortium name="DOE Joint Genome Institute"/>
            <person name="Haridas S."/>
            <person name="Albert R."/>
            <person name="Binder M."/>
            <person name="Bloem J."/>
            <person name="Labutti K."/>
            <person name="Salamov A."/>
            <person name="Andreopoulos B."/>
            <person name="Baker S.E."/>
            <person name="Barry K."/>
            <person name="Bills G."/>
            <person name="Bluhm B.H."/>
            <person name="Cannon C."/>
            <person name="Castanera R."/>
            <person name="Culley D.E."/>
            <person name="Daum C."/>
            <person name="Ezra D."/>
            <person name="Gonzalez J.B."/>
            <person name="Henrissat B."/>
            <person name="Kuo A."/>
            <person name="Liang C."/>
            <person name="Lipzen A."/>
            <person name="Lutzoni F."/>
            <person name="Magnuson J."/>
            <person name="Mondo S."/>
            <person name="Nolan M."/>
            <person name="Ohm R."/>
            <person name="Pangilinan J."/>
            <person name="Park H.-J."/>
            <person name="Ramirez L."/>
            <person name="Alfaro M."/>
            <person name="Sun H."/>
            <person name="Tritt A."/>
            <person name="Yoshinaga Y."/>
            <person name="Zwiers L.-H."/>
            <person name="Turgeon B.G."/>
            <person name="Goodwin S.B."/>
            <person name="Spatafora J.W."/>
            <person name="Crous P.W."/>
            <person name="Grigoriev I.V."/>
        </authorList>
    </citation>
    <scope>NUCLEOTIDE SEQUENCE</scope>
    <source>
        <strain evidence="3">IPT5</strain>
    </source>
</reference>
<name>A0A6A7BF01_9PLEO</name>
<dbReference type="PANTHER" id="PTHR37013:SF4">
    <property type="entry name" value="INTEGRAL MEMBRANE PROTEIN"/>
    <property type="match status" value="1"/>
</dbReference>
<dbReference type="EMBL" id="MU006294">
    <property type="protein sequence ID" value="KAF2853832.1"/>
    <property type="molecule type" value="Genomic_DNA"/>
</dbReference>
<evidence type="ECO:0000313" key="4">
    <source>
        <dbReference type="Proteomes" id="UP000799423"/>
    </source>
</evidence>
<evidence type="ECO:0000313" key="3">
    <source>
        <dbReference type="EMBL" id="KAF2853832.1"/>
    </source>
</evidence>